<dbReference type="Proteomes" id="UP000696485">
    <property type="component" value="Unassembled WGS sequence"/>
</dbReference>
<comment type="caution">
    <text evidence="1">The sequence shown here is derived from an EMBL/GenBank/DDBJ whole genome shotgun (WGS) entry which is preliminary data.</text>
</comment>
<name>A0A9P5SHV1_9FUNG</name>
<evidence type="ECO:0000313" key="1">
    <source>
        <dbReference type="EMBL" id="KAF9329525.1"/>
    </source>
</evidence>
<dbReference type="AlphaFoldDB" id="A0A9P5SHV1"/>
<evidence type="ECO:0000313" key="2">
    <source>
        <dbReference type="Proteomes" id="UP000696485"/>
    </source>
</evidence>
<protein>
    <submittedName>
        <fullName evidence="1">Uncharacterized protein</fullName>
    </submittedName>
</protein>
<proteinExistence type="predicted"/>
<organism evidence="1 2">
    <name type="scientific">Podila minutissima</name>
    <dbReference type="NCBI Taxonomy" id="64525"/>
    <lineage>
        <taxon>Eukaryota</taxon>
        <taxon>Fungi</taxon>
        <taxon>Fungi incertae sedis</taxon>
        <taxon>Mucoromycota</taxon>
        <taxon>Mortierellomycotina</taxon>
        <taxon>Mortierellomycetes</taxon>
        <taxon>Mortierellales</taxon>
        <taxon>Mortierellaceae</taxon>
        <taxon>Podila</taxon>
    </lineage>
</organism>
<feature type="non-terminal residue" evidence="1">
    <location>
        <position position="128"/>
    </location>
</feature>
<accession>A0A9P5SHV1</accession>
<gene>
    <name evidence="1" type="ORF">BG006_007389</name>
</gene>
<keyword evidence="2" id="KW-1185">Reference proteome</keyword>
<reference evidence="1" key="1">
    <citation type="journal article" date="2020" name="Fungal Divers.">
        <title>Resolving the Mortierellaceae phylogeny through synthesis of multi-gene phylogenetics and phylogenomics.</title>
        <authorList>
            <person name="Vandepol N."/>
            <person name="Liber J."/>
            <person name="Desiro A."/>
            <person name="Na H."/>
            <person name="Kennedy M."/>
            <person name="Barry K."/>
            <person name="Grigoriev I.V."/>
            <person name="Miller A.N."/>
            <person name="O'Donnell K."/>
            <person name="Stajich J.E."/>
            <person name="Bonito G."/>
        </authorList>
    </citation>
    <scope>NUCLEOTIDE SEQUENCE</scope>
    <source>
        <strain evidence="1">NVP1</strain>
    </source>
</reference>
<dbReference type="EMBL" id="JAAAUY010000467">
    <property type="protein sequence ID" value="KAF9329525.1"/>
    <property type="molecule type" value="Genomic_DNA"/>
</dbReference>
<sequence>MSSYKNLSSRPTSQGTAAKTVSEEALFKVLKNMGDATPPPVWPSVVQVVLSKMYSSPSDPVLMRVWNTLVPALSTSVEAIAATYSGVTKIMERQGEVSESLLEAAMEASDEGLDDLRMSRILPFTVLK</sequence>